<reference evidence="1 2" key="1">
    <citation type="submission" date="2020-04" db="EMBL/GenBank/DDBJ databases">
        <title>The draft genome of Kluyvera sichuanensis strain SCKS090646.</title>
        <authorList>
            <person name="Wei L."/>
            <person name="Liu L."/>
            <person name="Feng Y."/>
            <person name="Zong Z."/>
        </authorList>
    </citation>
    <scope>NUCLEOTIDE SEQUENCE [LARGE SCALE GENOMIC DNA]</scope>
    <source>
        <strain evidence="1 2">090646</strain>
    </source>
</reference>
<name>A0ABR6RRZ2_9ENTR</name>
<comment type="caution">
    <text evidence="1">The sequence shown here is derived from an EMBL/GenBank/DDBJ whole genome shotgun (WGS) entry which is preliminary data.</text>
</comment>
<organism evidence="1 2">
    <name type="scientific">Kluyvera sichuanensis</name>
    <dbReference type="NCBI Taxonomy" id="2725494"/>
    <lineage>
        <taxon>Bacteria</taxon>
        <taxon>Pseudomonadati</taxon>
        <taxon>Pseudomonadota</taxon>
        <taxon>Gammaproteobacteria</taxon>
        <taxon>Enterobacterales</taxon>
        <taxon>Enterobacteriaceae</taxon>
        <taxon>Kluyvera</taxon>
    </lineage>
</organism>
<keyword evidence="2" id="KW-1185">Reference proteome</keyword>
<evidence type="ECO:0000313" key="1">
    <source>
        <dbReference type="EMBL" id="MBC1185887.1"/>
    </source>
</evidence>
<dbReference type="EMBL" id="JABBJF010000006">
    <property type="protein sequence ID" value="MBC1185887.1"/>
    <property type="molecule type" value="Genomic_DNA"/>
</dbReference>
<accession>A0ABR6RRZ2</accession>
<dbReference type="Proteomes" id="UP000607331">
    <property type="component" value="Unassembled WGS sequence"/>
</dbReference>
<evidence type="ECO:0000313" key="2">
    <source>
        <dbReference type="Proteomes" id="UP000607331"/>
    </source>
</evidence>
<gene>
    <name evidence="1" type="ORF">HII27_09170</name>
</gene>
<sequence length="84" mass="9629">MREGGFVAEDVDGVDDWYDIVRRSDGRVVGSFCGERRHLIYRQNGIVSLRPMLDDELVFTHNSMVKFLKRCGYGITPHPDNLIS</sequence>
<proteinExistence type="predicted"/>
<protein>
    <submittedName>
        <fullName evidence="1">Uncharacterized protein</fullName>
    </submittedName>
</protein>